<keyword evidence="5" id="KW-0169">Cobalamin biosynthesis</keyword>
<dbReference type="PANTHER" id="PTHR34308:SF1">
    <property type="entry name" value="COBALAMIN BIOSYNTHESIS PROTEIN CBIB"/>
    <property type="match status" value="1"/>
</dbReference>
<evidence type="ECO:0000256" key="8">
    <source>
        <dbReference type="ARBA" id="ARBA00023136"/>
    </source>
</evidence>
<accession>A0A1J5T098</accession>
<evidence type="ECO:0000313" key="10">
    <source>
        <dbReference type="EMBL" id="OIR07276.1"/>
    </source>
</evidence>
<evidence type="ECO:0000256" key="5">
    <source>
        <dbReference type="ARBA" id="ARBA00022573"/>
    </source>
</evidence>
<dbReference type="Pfam" id="PF03186">
    <property type="entry name" value="CobD_Cbib"/>
    <property type="match status" value="1"/>
</dbReference>
<dbReference type="NCBIfam" id="TIGR00380">
    <property type="entry name" value="cobal_cbiB"/>
    <property type="match status" value="1"/>
</dbReference>
<evidence type="ECO:0000256" key="9">
    <source>
        <dbReference type="SAM" id="Phobius"/>
    </source>
</evidence>
<dbReference type="PANTHER" id="PTHR34308">
    <property type="entry name" value="COBALAMIN BIOSYNTHESIS PROTEIN CBIB"/>
    <property type="match status" value="1"/>
</dbReference>
<dbReference type="GO" id="GO:0009236">
    <property type="term" value="P:cobalamin biosynthetic process"/>
    <property type="evidence" value="ECO:0007669"/>
    <property type="project" value="UniProtKB-UniPathway"/>
</dbReference>
<comment type="caution">
    <text evidence="10">The sequence shown here is derived from an EMBL/GenBank/DDBJ whole genome shotgun (WGS) entry which is preliminary data.</text>
</comment>
<feature type="transmembrane region" description="Helical" evidence="9">
    <location>
        <begin position="315"/>
        <end position="333"/>
    </location>
</feature>
<keyword evidence="6 9" id="KW-0812">Transmembrane</keyword>
<comment type="pathway">
    <text evidence="2">Cofactor biosynthesis; adenosylcobalamin biosynthesis.</text>
</comment>
<gene>
    <name evidence="10" type="primary">cbiB_8</name>
    <name evidence="10" type="ORF">GALL_105320</name>
</gene>
<evidence type="ECO:0000256" key="7">
    <source>
        <dbReference type="ARBA" id="ARBA00022989"/>
    </source>
</evidence>
<evidence type="ECO:0000256" key="2">
    <source>
        <dbReference type="ARBA" id="ARBA00004953"/>
    </source>
</evidence>
<dbReference type="GO" id="GO:0048472">
    <property type="term" value="F:threonine-phosphate decarboxylase activity"/>
    <property type="evidence" value="ECO:0007669"/>
    <property type="project" value="InterPro"/>
</dbReference>
<evidence type="ECO:0000256" key="4">
    <source>
        <dbReference type="ARBA" id="ARBA00022475"/>
    </source>
</evidence>
<dbReference type="UniPathway" id="UPA00148"/>
<evidence type="ECO:0000256" key="1">
    <source>
        <dbReference type="ARBA" id="ARBA00004651"/>
    </source>
</evidence>
<evidence type="ECO:0000256" key="6">
    <source>
        <dbReference type="ARBA" id="ARBA00022692"/>
    </source>
</evidence>
<feature type="transmembrane region" description="Helical" evidence="9">
    <location>
        <begin position="100"/>
        <end position="120"/>
    </location>
</feature>
<sequence>MHAVIAQLAATLSACSGLFQPSFVAWAAIGLGLDALIGDPVFSLHPIRLLGRLLTAFETMLFRLGLNGYAGGILLFLLLCATVLPLCLGFLAIANAIHPVVFDLAAGLVMWACIALRDLIAHGERIARAVARGDLEAARNAISQLVGRDTDRMDLAACGRGAVESLSENLVDGVLSPLAFGLALGPLGAVLYKIVSTMDSMVGYKTPRYLRFGWCGARLDDVANYPFARWSAALIAGFASVLPRYSARKAWRSARAFHQVIPGPNSGWPEAAMAGALGIRLIGPIYKGGNLVADLWIGEPGDPAGASPADIRRSYTLLILSTLVTLGVGWGLSRLH</sequence>
<reference evidence="10" key="1">
    <citation type="submission" date="2016-10" db="EMBL/GenBank/DDBJ databases">
        <title>Sequence of Gallionella enrichment culture.</title>
        <authorList>
            <person name="Poehlein A."/>
            <person name="Muehling M."/>
            <person name="Daniel R."/>
        </authorList>
    </citation>
    <scope>NUCLEOTIDE SEQUENCE</scope>
</reference>
<evidence type="ECO:0000256" key="3">
    <source>
        <dbReference type="ARBA" id="ARBA00006263"/>
    </source>
</evidence>
<feature type="transmembrane region" description="Helical" evidence="9">
    <location>
        <begin position="73"/>
        <end position="94"/>
    </location>
</feature>
<dbReference type="EMBL" id="MLJW01000038">
    <property type="protein sequence ID" value="OIR07276.1"/>
    <property type="molecule type" value="Genomic_DNA"/>
</dbReference>
<comment type="subcellular location">
    <subcellularLocation>
        <location evidence="1">Cell membrane</location>
        <topology evidence="1">Multi-pass membrane protein</topology>
    </subcellularLocation>
</comment>
<name>A0A1J5T098_9ZZZZ</name>
<dbReference type="HAMAP" id="MF_00024">
    <property type="entry name" value="CobD_CbiB"/>
    <property type="match status" value="1"/>
</dbReference>
<keyword evidence="7 9" id="KW-1133">Transmembrane helix</keyword>
<keyword evidence="8 9" id="KW-0472">Membrane</keyword>
<keyword evidence="4" id="KW-1003">Cell membrane</keyword>
<protein>
    <submittedName>
        <fullName evidence="10">Cobalamin biosynthesis protein CbiB</fullName>
    </submittedName>
</protein>
<feature type="transmembrane region" description="Helical" evidence="9">
    <location>
        <begin position="174"/>
        <end position="195"/>
    </location>
</feature>
<proteinExistence type="inferred from homology"/>
<dbReference type="InterPro" id="IPR004485">
    <property type="entry name" value="Cobalamin_biosynth_CobD/CbiB"/>
</dbReference>
<comment type="similarity">
    <text evidence="3">Belongs to the CobD/CbiB family.</text>
</comment>
<dbReference type="AlphaFoldDB" id="A0A1J5T098"/>
<dbReference type="GO" id="GO:0005886">
    <property type="term" value="C:plasma membrane"/>
    <property type="evidence" value="ECO:0007669"/>
    <property type="project" value="UniProtKB-SubCell"/>
</dbReference>
<organism evidence="10">
    <name type="scientific">mine drainage metagenome</name>
    <dbReference type="NCBI Taxonomy" id="410659"/>
    <lineage>
        <taxon>unclassified sequences</taxon>
        <taxon>metagenomes</taxon>
        <taxon>ecological metagenomes</taxon>
    </lineage>
</organism>